<keyword evidence="4" id="KW-1185">Reference proteome</keyword>
<evidence type="ECO:0000313" key="4">
    <source>
        <dbReference type="Proteomes" id="UP000315010"/>
    </source>
</evidence>
<protein>
    <recommendedName>
        <fullName evidence="5">Transmembrane protein</fullName>
    </recommendedName>
</protein>
<name>A0A5C5YYM2_9BACT</name>
<sequence length="129" mass="14144">MPASPYRPPVAPPPPTDSKDFDGDPLDDPRLLVWVFRMLSLLLAPLGLLSILGAITLLTGDTDNPELYEVMIAPVMACGISIPILLVSAFVYRKCLPSISLHDRLWFNGWALLPWAGLGLSIIASMIRY</sequence>
<gene>
    <name evidence="3" type="ORF">CA13_10830</name>
</gene>
<dbReference type="OrthoDB" id="279838at2"/>
<dbReference type="Proteomes" id="UP000315010">
    <property type="component" value="Unassembled WGS sequence"/>
</dbReference>
<feature type="transmembrane region" description="Helical" evidence="2">
    <location>
        <begin position="105"/>
        <end position="127"/>
    </location>
</feature>
<feature type="transmembrane region" description="Helical" evidence="2">
    <location>
        <begin position="34"/>
        <end position="58"/>
    </location>
</feature>
<dbReference type="RefSeq" id="WP_146394839.1">
    <property type="nucleotide sequence ID" value="NZ_SJPJ01000001.1"/>
</dbReference>
<evidence type="ECO:0000256" key="1">
    <source>
        <dbReference type="SAM" id="MobiDB-lite"/>
    </source>
</evidence>
<accession>A0A5C5YYM2</accession>
<evidence type="ECO:0000256" key="2">
    <source>
        <dbReference type="SAM" id="Phobius"/>
    </source>
</evidence>
<proteinExistence type="predicted"/>
<reference evidence="3 4" key="1">
    <citation type="submission" date="2019-02" db="EMBL/GenBank/DDBJ databases">
        <title>Deep-cultivation of Planctomycetes and their phenomic and genomic characterization uncovers novel biology.</title>
        <authorList>
            <person name="Wiegand S."/>
            <person name="Jogler M."/>
            <person name="Boedeker C."/>
            <person name="Pinto D."/>
            <person name="Vollmers J."/>
            <person name="Rivas-Marin E."/>
            <person name="Kohn T."/>
            <person name="Peeters S.H."/>
            <person name="Heuer A."/>
            <person name="Rast P."/>
            <person name="Oberbeckmann S."/>
            <person name="Bunk B."/>
            <person name="Jeske O."/>
            <person name="Meyerdierks A."/>
            <person name="Storesund J.E."/>
            <person name="Kallscheuer N."/>
            <person name="Luecker S."/>
            <person name="Lage O.M."/>
            <person name="Pohl T."/>
            <person name="Merkel B.J."/>
            <person name="Hornburger P."/>
            <person name="Mueller R.-W."/>
            <person name="Bruemmer F."/>
            <person name="Labrenz M."/>
            <person name="Spormann A.M."/>
            <person name="Op Den Camp H."/>
            <person name="Overmann J."/>
            <person name="Amann R."/>
            <person name="Jetten M.S.M."/>
            <person name="Mascher T."/>
            <person name="Medema M.H."/>
            <person name="Devos D.P."/>
            <person name="Kaster A.-K."/>
            <person name="Ovreas L."/>
            <person name="Rohde M."/>
            <person name="Galperin M.Y."/>
            <person name="Jogler C."/>
        </authorList>
    </citation>
    <scope>NUCLEOTIDE SEQUENCE [LARGE SCALE GENOMIC DNA]</scope>
    <source>
        <strain evidence="3 4">CA13</strain>
    </source>
</reference>
<dbReference type="AlphaFoldDB" id="A0A5C5YYM2"/>
<feature type="region of interest" description="Disordered" evidence="1">
    <location>
        <begin position="1"/>
        <end position="24"/>
    </location>
</feature>
<feature type="compositionally biased region" description="Pro residues" evidence="1">
    <location>
        <begin position="1"/>
        <end position="16"/>
    </location>
</feature>
<dbReference type="EMBL" id="SJPJ01000001">
    <property type="protein sequence ID" value="TWT79677.1"/>
    <property type="molecule type" value="Genomic_DNA"/>
</dbReference>
<keyword evidence="2" id="KW-0472">Membrane</keyword>
<keyword evidence="2" id="KW-0812">Transmembrane</keyword>
<feature type="transmembrane region" description="Helical" evidence="2">
    <location>
        <begin position="70"/>
        <end position="93"/>
    </location>
</feature>
<evidence type="ECO:0008006" key="5">
    <source>
        <dbReference type="Google" id="ProtNLM"/>
    </source>
</evidence>
<organism evidence="3 4">
    <name type="scientific">Novipirellula herctigrandis</name>
    <dbReference type="NCBI Taxonomy" id="2527986"/>
    <lineage>
        <taxon>Bacteria</taxon>
        <taxon>Pseudomonadati</taxon>
        <taxon>Planctomycetota</taxon>
        <taxon>Planctomycetia</taxon>
        <taxon>Pirellulales</taxon>
        <taxon>Pirellulaceae</taxon>
        <taxon>Novipirellula</taxon>
    </lineage>
</organism>
<comment type="caution">
    <text evidence="3">The sequence shown here is derived from an EMBL/GenBank/DDBJ whole genome shotgun (WGS) entry which is preliminary data.</text>
</comment>
<evidence type="ECO:0000313" key="3">
    <source>
        <dbReference type="EMBL" id="TWT79677.1"/>
    </source>
</evidence>
<keyword evidence="2" id="KW-1133">Transmembrane helix</keyword>